<dbReference type="AlphaFoldDB" id="A0A417Y126"/>
<keyword evidence="4" id="KW-1185">Reference proteome</keyword>
<name>A0A417Y126_9ACTN</name>
<dbReference type="SMART" id="SM00886">
    <property type="entry name" value="Dabb"/>
    <property type="match status" value="1"/>
</dbReference>
<evidence type="ECO:0000259" key="2">
    <source>
        <dbReference type="PROSITE" id="PS51502"/>
    </source>
</evidence>
<comment type="caution">
    <text evidence="3">The sequence shown here is derived from an EMBL/GenBank/DDBJ whole genome shotgun (WGS) entry which is preliminary data.</text>
</comment>
<sequence>MTFGTQRNSPSRLRPACGQLRHGGTDANHLDVGACRRRDHPPPQVALASPRRASTTAQPNDRFAIATRWVILRIELHDTMHVIRGAVSVCAWTHPPGVSQPGGRARPSAPATRGGTVLIRSLTLRVKDSATEAEIAAFGEAIADLPGQVGVPRTRQGPDLGDRSTNADDAVVTEFRSTEDFDACLAHPAYRALPMGRIESVHGVEFLVDEE</sequence>
<dbReference type="EMBL" id="QXGH01000018">
    <property type="protein sequence ID" value="RHW26360.1"/>
    <property type="molecule type" value="Genomic_DNA"/>
</dbReference>
<proteinExistence type="predicted"/>
<evidence type="ECO:0000313" key="3">
    <source>
        <dbReference type="EMBL" id="RHW26360.1"/>
    </source>
</evidence>
<protein>
    <submittedName>
        <fullName evidence="3">Dabb family protein</fullName>
    </submittedName>
</protein>
<reference evidence="3 4" key="1">
    <citation type="submission" date="2018-09" db="EMBL/GenBank/DDBJ databases">
        <title>Genome sequencing of Nocardioides immobilis CCTCC AB 2017083 for comparison to Nocardioides silvaticus.</title>
        <authorList>
            <person name="Li C."/>
            <person name="Wang G."/>
        </authorList>
    </citation>
    <scope>NUCLEOTIDE SEQUENCE [LARGE SCALE GENOMIC DNA]</scope>
    <source>
        <strain evidence="3 4">CCTCC AB 2017083</strain>
    </source>
</reference>
<feature type="compositionally biased region" description="Polar residues" evidence="1">
    <location>
        <begin position="1"/>
        <end position="11"/>
    </location>
</feature>
<dbReference type="InterPro" id="IPR013097">
    <property type="entry name" value="Dabb"/>
</dbReference>
<evidence type="ECO:0000313" key="4">
    <source>
        <dbReference type="Proteomes" id="UP000283644"/>
    </source>
</evidence>
<accession>A0A417Y126</accession>
<dbReference type="OrthoDB" id="6637496at2"/>
<dbReference type="Gene3D" id="3.30.70.100">
    <property type="match status" value="1"/>
</dbReference>
<gene>
    <name evidence="3" type="ORF">D0Z08_15120</name>
</gene>
<evidence type="ECO:0000256" key="1">
    <source>
        <dbReference type="SAM" id="MobiDB-lite"/>
    </source>
</evidence>
<feature type="region of interest" description="Disordered" evidence="1">
    <location>
        <begin position="148"/>
        <end position="167"/>
    </location>
</feature>
<dbReference type="Proteomes" id="UP000283644">
    <property type="component" value="Unassembled WGS sequence"/>
</dbReference>
<dbReference type="InterPro" id="IPR011008">
    <property type="entry name" value="Dimeric_a/b-barrel"/>
</dbReference>
<feature type="domain" description="Stress-response A/B barrel" evidence="2">
    <location>
        <begin position="118"/>
        <end position="211"/>
    </location>
</feature>
<organism evidence="3 4">
    <name type="scientific">Nocardioides immobilis</name>
    <dbReference type="NCBI Taxonomy" id="2049295"/>
    <lineage>
        <taxon>Bacteria</taxon>
        <taxon>Bacillati</taxon>
        <taxon>Actinomycetota</taxon>
        <taxon>Actinomycetes</taxon>
        <taxon>Propionibacteriales</taxon>
        <taxon>Nocardioidaceae</taxon>
        <taxon>Nocardioides</taxon>
    </lineage>
</organism>
<dbReference type="PROSITE" id="PS51502">
    <property type="entry name" value="S_R_A_B_BARREL"/>
    <property type="match status" value="1"/>
</dbReference>
<feature type="region of interest" description="Disordered" evidence="1">
    <location>
        <begin position="1"/>
        <end position="59"/>
    </location>
</feature>
<dbReference type="SUPFAM" id="SSF54909">
    <property type="entry name" value="Dimeric alpha+beta barrel"/>
    <property type="match status" value="1"/>
</dbReference>